<name>M8DJX5_9BACL</name>
<proteinExistence type="predicted"/>
<keyword evidence="2" id="KW-0472">Membrane</keyword>
<dbReference type="GeneID" id="89500269"/>
<dbReference type="PATRIC" id="fig|1300222.3.peg.1450"/>
<keyword evidence="4" id="KW-1185">Reference proteome</keyword>
<dbReference type="AlphaFoldDB" id="M8DJX5"/>
<feature type="region of interest" description="Disordered" evidence="1">
    <location>
        <begin position="53"/>
        <end position="114"/>
    </location>
</feature>
<feature type="compositionally biased region" description="Basic and acidic residues" evidence="1">
    <location>
        <begin position="93"/>
        <end position="114"/>
    </location>
</feature>
<dbReference type="RefSeq" id="WP_003387289.1">
    <property type="nucleotide sequence ID" value="NZ_APBN01000002.1"/>
</dbReference>
<protein>
    <submittedName>
        <fullName evidence="3">Uncharacterized protein</fullName>
    </submittedName>
</protein>
<feature type="transmembrane region" description="Helical" evidence="2">
    <location>
        <begin position="31"/>
        <end position="49"/>
    </location>
</feature>
<feature type="compositionally biased region" description="Low complexity" evidence="1">
    <location>
        <begin position="58"/>
        <end position="68"/>
    </location>
</feature>
<dbReference type="STRING" id="1300222.I532_07075"/>
<accession>M8DJX5</accession>
<dbReference type="EMBL" id="APBN01000002">
    <property type="protein sequence ID" value="EMT53757.1"/>
    <property type="molecule type" value="Genomic_DNA"/>
</dbReference>
<feature type="transmembrane region" description="Helical" evidence="2">
    <location>
        <begin position="7"/>
        <end position="25"/>
    </location>
</feature>
<evidence type="ECO:0000313" key="3">
    <source>
        <dbReference type="EMBL" id="EMT53757.1"/>
    </source>
</evidence>
<keyword evidence="2" id="KW-0812">Transmembrane</keyword>
<organism evidence="3 4">
    <name type="scientific">Brevibacillus borstelensis AK1</name>
    <dbReference type="NCBI Taxonomy" id="1300222"/>
    <lineage>
        <taxon>Bacteria</taxon>
        <taxon>Bacillati</taxon>
        <taxon>Bacillota</taxon>
        <taxon>Bacilli</taxon>
        <taxon>Bacillales</taxon>
        <taxon>Paenibacillaceae</taxon>
        <taxon>Brevibacillus</taxon>
    </lineage>
</organism>
<sequence length="114" mass="12878">MFPRIPPIILIILLFAVYGLLNRIIEKPLQTLVIIGLSVLLFVVVRNYLRSGKFLPGAPKQQKQAKPKTPVSRAPLKKNAQQARRNHPFRVIDGNKGKSKENQGDQDPHNHISQ</sequence>
<gene>
    <name evidence="3" type="ORF">I532_07075</name>
</gene>
<dbReference type="Proteomes" id="UP000012081">
    <property type="component" value="Unassembled WGS sequence"/>
</dbReference>
<keyword evidence="2" id="KW-1133">Transmembrane helix</keyword>
<comment type="caution">
    <text evidence="3">The sequence shown here is derived from an EMBL/GenBank/DDBJ whole genome shotgun (WGS) entry which is preliminary data.</text>
</comment>
<evidence type="ECO:0000256" key="1">
    <source>
        <dbReference type="SAM" id="MobiDB-lite"/>
    </source>
</evidence>
<evidence type="ECO:0000313" key="4">
    <source>
        <dbReference type="Proteomes" id="UP000012081"/>
    </source>
</evidence>
<evidence type="ECO:0000256" key="2">
    <source>
        <dbReference type="SAM" id="Phobius"/>
    </source>
</evidence>
<reference evidence="3 4" key="1">
    <citation type="submission" date="2013-03" db="EMBL/GenBank/DDBJ databases">
        <title>Assembly of a new bacterial strain Brevibacillus borstelensis AK1.</title>
        <authorList>
            <person name="Rajan I."/>
            <person name="PoliReddy D."/>
            <person name="Sugumar T."/>
            <person name="Rathinam K."/>
            <person name="Alqarawi S."/>
            <person name="Khalil A.B."/>
            <person name="Sivakumar N."/>
        </authorList>
    </citation>
    <scope>NUCLEOTIDE SEQUENCE [LARGE SCALE GENOMIC DNA]</scope>
    <source>
        <strain evidence="3 4">AK1</strain>
    </source>
</reference>
<dbReference type="OrthoDB" id="2660621at2"/>